<dbReference type="AlphaFoldDB" id="A0AAV6U8C1"/>
<dbReference type="EMBL" id="JAFNEN010000598">
    <property type="protein sequence ID" value="KAG8179876.1"/>
    <property type="molecule type" value="Genomic_DNA"/>
</dbReference>
<keyword evidence="3" id="KW-1185">Reference proteome</keyword>
<name>A0AAV6U8C1_9ARAC</name>
<gene>
    <name evidence="2" type="ORF">JTE90_017408</name>
</gene>
<feature type="region of interest" description="Disordered" evidence="1">
    <location>
        <begin position="1"/>
        <end position="26"/>
    </location>
</feature>
<evidence type="ECO:0000313" key="2">
    <source>
        <dbReference type="EMBL" id="KAG8179876.1"/>
    </source>
</evidence>
<organism evidence="2 3">
    <name type="scientific">Oedothorax gibbosus</name>
    <dbReference type="NCBI Taxonomy" id="931172"/>
    <lineage>
        <taxon>Eukaryota</taxon>
        <taxon>Metazoa</taxon>
        <taxon>Ecdysozoa</taxon>
        <taxon>Arthropoda</taxon>
        <taxon>Chelicerata</taxon>
        <taxon>Arachnida</taxon>
        <taxon>Araneae</taxon>
        <taxon>Araneomorphae</taxon>
        <taxon>Entelegynae</taxon>
        <taxon>Araneoidea</taxon>
        <taxon>Linyphiidae</taxon>
        <taxon>Erigoninae</taxon>
        <taxon>Oedothorax</taxon>
    </lineage>
</organism>
<feature type="compositionally biased region" description="Basic and acidic residues" evidence="1">
    <location>
        <begin position="13"/>
        <end position="25"/>
    </location>
</feature>
<sequence length="87" mass="9527">MLKNNRKRTAVSVDRRGPPVAKLRDPLPPLLLQSPHYSNGAAAVNWTVPGRGFVLRQPARSSFVREDAMHWCLTGVVGRGGPIARNS</sequence>
<proteinExistence type="predicted"/>
<protein>
    <submittedName>
        <fullName evidence="2">Uncharacterized protein</fullName>
    </submittedName>
</protein>
<reference evidence="2 3" key="1">
    <citation type="journal article" date="2022" name="Nat. Ecol. Evol.">
        <title>A masculinizing supergene underlies an exaggerated male reproductive morph in a spider.</title>
        <authorList>
            <person name="Hendrickx F."/>
            <person name="De Corte Z."/>
            <person name="Sonet G."/>
            <person name="Van Belleghem S.M."/>
            <person name="Kostlbacher S."/>
            <person name="Vangestel C."/>
        </authorList>
    </citation>
    <scope>NUCLEOTIDE SEQUENCE [LARGE SCALE GENOMIC DNA]</scope>
    <source>
        <strain evidence="2">W744_W776</strain>
    </source>
</reference>
<evidence type="ECO:0000256" key="1">
    <source>
        <dbReference type="SAM" id="MobiDB-lite"/>
    </source>
</evidence>
<accession>A0AAV6U8C1</accession>
<evidence type="ECO:0000313" key="3">
    <source>
        <dbReference type="Proteomes" id="UP000827092"/>
    </source>
</evidence>
<dbReference type="Proteomes" id="UP000827092">
    <property type="component" value="Unassembled WGS sequence"/>
</dbReference>
<comment type="caution">
    <text evidence="2">The sequence shown here is derived from an EMBL/GenBank/DDBJ whole genome shotgun (WGS) entry which is preliminary data.</text>
</comment>